<reference evidence="3" key="1">
    <citation type="journal article" date="2006" name="PLoS Biol.">
        <title>Macronuclear genome sequence of the ciliate Tetrahymena thermophila, a model eukaryote.</title>
        <authorList>
            <person name="Eisen J.A."/>
            <person name="Coyne R.S."/>
            <person name="Wu M."/>
            <person name="Wu D."/>
            <person name="Thiagarajan M."/>
            <person name="Wortman J.R."/>
            <person name="Badger J.H."/>
            <person name="Ren Q."/>
            <person name="Amedeo P."/>
            <person name="Jones K.M."/>
            <person name="Tallon L.J."/>
            <person name="Delcher A.L."/>
            <person name="Salzberg S.L."/>
            <person name="Silva J.C."/>
            <person name="Haas B.J."/>
            <person name="Majoros W.H."/>
            <person name="Farzad M."/>
            <person name="Carlton J.M."/>
            <person name="Smith R.K. Jr."/>
            <person name="Garg J."/>
            <person name="Pearlman R.E."/>
            <person name="Karrer K.M."/>
            <person name="Sun L."/>
            <person name="Manning G."/>
            <person name="Elde N.C."/>
            <person name="Turkewitz A.P."/>
            <person name="Asai D.J."/>
            <person name="Wilkes D.E."/>
            <person name="Wang Y."/>
            <person name="Cai H."/>
            <person name="Collins K."/>
            <person name="Stewart B.A."/>
            <person name="Lee S.R."/>
            <person name="Wilamowska K."/>
            <person name="Weinberg Z."/>
            <person name="Ruzzo W.L."/>
            <person name="Wloga D."/>
            <person name="Gaertig J."/>
            <person name="Frankel J."/>
            <person name="Tsao C.-C."/>
            <person name="Gorovsky M.A."/>
            <person name="Keeling P.J."/>
            <person name="Waller R.F."/>
            <person name="Patron N.J."/>
            <person name="Cherry J.M."/>
            <person name="Stover N.A."/>
            <person name="Krieger C.J."/>
            <person name="del Toro C."/>
            <person name="Ryder H.F."/>
            <person name="Williamson S.C."/>
            <person name="Barbeau R.A."/>
            <person name="Hamilton E.P."/>
            <person name="Orias E."/>
        </authorList>
    </citation>
    <scope>NUCLEOTIDE SEQUENCE [LARGE SCALE GENOMIC DNA]</scope>
    <source>
        <strain evidence="3">SB210</strain>
    </source>
</reference>
<dbReference type="InParanoid" id="Q23D04"/>
<evidence type="ECO:0000256" key="1">
    <source>
        <dbReference type="SAM" id="Coils"/>
    </source>
</evidence>
<dbReference type="InterPro" id="IPR015943">
    <property type="entry name" value="WD40/YVTN_repeat-like_dom_sf"/>
</dbReference>
<evidence type="ECO:0000313" key="3">
    <source>
        <dbReference type="Proteomes" id="UP000009168"/>
    </source>
</evidence>
<name>Q23D04_TETTS</name>
<evidence type="ECO:0000313" key="2">
    <source>
        <dbReference type="EMBL" id="EAR94642.1"/>
    </source>
</evidence>
<feature type="coiled-coil region" evidence="1">
    <location>
        <begin position="24"/>
        <end position="101"/>
    </location>
</feature>
<dbReference type="KEGG" id="tet:TTHERM_00051850"/>
<sequence length="613" mass="71067">MVKTIEQSITDFNEKISITKHKSLSQINNLQRFLQQQLEDLTEKIVNKIDKYDKQIQQNINFYHSLPQQNLLKGYFENILLSQLNEDLDILEVEDSQEQQALPPIQQVTDQQQSSHQKQLKEVYSILKKAINLFSEQYSNSIQNINNKLIDFSQKNIDFYSDYCLSQDRQHSNILFQKSTTEINNQENSLQNEQKNIQIEIFSQIDFKNESPSHLPEQYHYSHVKCFSILDDNRRAVLCTRNNLLLIDILSSKVLKCSYIRGDQPTLPTCIQPLYSYEYENEILYSEMFKSSTDATYFQSVQQDLQNNLFTINGTQQNSGESSAIQSENNQNQSIKRKRQQNLIAVGMGSLSSTIDICIYSLKNLQKIIRLPGHLRTICKIIQTPLDYETMFSISSDKKIIAWNLTNSNQILTENTNHAQSINDALMLNEYLLATFSLNGEIFLWDIEYTNQTPNKFKSLKKKIIIQRSCLSLYIGQVLMNSDRVYLSITSQGLTEQKYFLEMNDFQNRVLVKQELPLKVIGLNVLSVNMHIYAFVTYSYSSFFEVYLIDTCQSGQKSATLVQQIDFPSKNQNINTVIESPRVQFIQLSEQQNKILIAFALDKNISIYSITIS</sequence>
<dbReference type="EMBL" id="GG662712">
    <property type="protein sequence ID" value="EAR94642.1"/>
    <property type="molecule type" value="Genomic_DNA"/>
</dbReference>
<dbReference type="RefSeq" id="XP_001014882.1">
    <property type="nucleotide sequence ID" value="XM_001014882.1"/>
</dbReference>
<keyword evidence="1" id="KW-0175">Coiled coil</keyword>
<dbReference type="Gene3D" id="2.130.10.10">
    <property type="entry name" value="YVTN repeat-like/Quinoprotein amine dehydrogenase"/>
    <property type="match status" value="1"/>
</dbReference>
<dbReference type="Proteomes" id="UP000009168">
    <property type="component" value="Unassembled WGS sequence"/>
</dbReference>
<dbReference type="GeneID" id="7829169"/>
<dbReference type="AlphaFoldDB" id="Q23D04"/>
<organism evidence="2 3">
    <name type="scientific">Tetrahymena thermophila (strain SB210)</name>
    <dbReference type="NCBI Taxonomy" id="312017"/>
    <lineage>
        <taxon>Eukaryota</taxon>
        <taxon>Sar</taxon>
        <taxon>Alveolata</taxon>
        <taxon>Ciliophora</taxon>
        <taxon>Intramacronucleata</taxon>
        <taxon>Oligohymenophorea</taxon>
        <taxon>Hymenostomatida</taxon>
        <taxon>Tetrahymenina</taxon>
        <taxon>Tetrahymenidae</taxon>
        <taxon>Tetrahymena</taxon>
    </lineage>
</organism>
<accession>Q23D04</accession>
<gene>
    <name evidence="2" type="ORF">TTHERM_00051850</name>
</gene>
<proteinExistence type="predicted"/>
<keyword evidence="3" id="KW-1185">Reference proteome</keyword>
<protein>
    <submittedName>
        <fullName evidence="2">Uncharacterized protein</fullName>
    </submittedName>
</protein>
<dbReference type="HOGENOM" id="CLU_445871_0_0_1"/>
<dbReference type="InterPro" id="IPR036322">
    <property type="entry name" value="WD40_repeat_dom_sf"/>
</dbReference>
<dbReference type="SUPFAM" id="SSF50978">
    <property type="entry name" value="WD40 repeat-like"/>
    <property type="match status" value="1"/>
</dbReference>